<keyword evidence="1 8" id="KW-0813">Transport</keyword>
<feature type="domain" description="NqrA N-terminal barrel-sandwich hybrid" evidence="9">
    <location>
        <begin position="60"/>
        <end position="152"/>
    </location>
</feature>
<keyword evidence="7 8" id="KW-0739">Sodium transport</keyword>
<dbReference type="InterPro" id="IPR022615">
    <property type="entry name" value="NqrA_C_domain"/>
</dbReference>
<comment type="subunit">
    <text evidence="8">Composed of six subunits; NqrA, NqrB, NqrC, NqrD, NqrE and NqrF.</text>
</comment>
<evidence type="ECO:0000259" key="9">
    <source>
        <dbReference type="Pfam" id="PF05896"/>
    </source>
</evidence>
<name>B3CF06_9BACE</name>
<evidence type="ECO:0000256" key="8">
    <source>
        <dbReference type="HAMAP-Rule" id="MF_00425"/>
    </source>
</evidence>
<organism evidence="12 13">
    <name type="scientific">Bacteroides intestinalis DSM 17393</name>
    <dbReference type="NCBI Taxonomy" id="471870"/>
    <lineage>
        <taxon>Bacteria</taxon>
        <taxon>Pseudomonadati</taxon>
        <taxon>Bacteroidota</taxon>
        <taxon>Bacteroidia</taxon>
        <taxon>Bacteroidales</taxon>
        <taxon>Bacteroidaceae</taxon>
        <taxon>Bacteroides</taxon>
    </lineage>
</organism>
<reference evidence="12 13" key="1">
    <citation type="submission" date="2008-04" db="EMBL/GenBank/DDBJ databases">
        <title>Draft genome sequence of Bacteroides intestinalis (DSM 17393).</title>
        <authorList>
            <person name="Sudarsanam P."/>
            <person name="Ley R."/>
            <person name="Guruge J."/>
            <person name="Turnbaugh P.J."/>
            <person name="Mahowald M."/>
            <person name="Liep D."/>
            <person name="Gordon J."/>
        </authorList>
    </citation>
    <scope>NUCLEOTIDE SEQUENCE [LARGE SCALE GENOMIC DNA]</scope>
    <source>
        <strain evidence="12 13">DSM 17393</strain>
    </source>
</reference>
<dbReference type="PANTHER" id="PTHR37839:SF1">
    <property type="entry name" value="NA(+)-TRANSLOCATING NADH-QUINONE REDUCTASE SUBUNIT A"/>
    <property type="match status" value="1"/>
</dbReference>
<dbReference type="NCBIfam" id="NF003761">
    <property type="entry name" value="PRK05352.1-4"/>
    <property type="match status" value="1"/>
</dbReference>
<comment type="caution">
    <text evidence="12">The sequence shown here is derived from an EMBL/GenBank/DDBJ whole genome shotgun (WGS) entry which is preliminary data.</text>
</comment>
<evidence type="ECO:0000256" key="4">
    <source>
        <dbReference type="ARBA" id="ARBA00023053"/>
    </source>
</evidence>
<dbReference type="InterPro" id="IPR056148">
    <property type="entry name" value="NQRA_2nd"/>
</dbReference>
<protein>
    <recommendedName>
        <fullName evidence="8">Na(+)-translocating NADH-quinone reductase subunit A</fullName>
        <shortName evidence="8">Na(+)-NQR subunit A</shortName>
        <shortName evidence="8">Na(+)-translocating NQR subunit A</shortName>
        <ecNumber evidence="8">7.2.1.1</ecNumber>
    </recommendedName>
    <alternativeName>
        <fullName evidence="8">NQR complex subunit A</fullName>
    </alternativeName>
    <alternativeName>
        <fullName evidence="8">NQR-1 subunit A</fullName>
    </alternativeName>
</protein>
<keyword evidence="2 8" id="KW-1278">Translocase</keyword>
<dbReference type="Pfam" id="PF11973">
    <property type="entry name" value="NQRA_SLBB"/>
    <property type="match status" value="1"/>
</dbReference>
<dbReference type="HAMAP" id="MF_00425">
    <property type="entry name" value="NqrA"/>
    <property type="match status" value="1"/>
</dbReference>
<dbReference type="eggNOG" id="COG1726">
    <property type="taxonomic scope" value="Bacteria"/>
</dbReference>
<dbReference type="STRING" id="471870.BACINT_02568"/>
<keyword evidence="4 8" id="KW-0915">Sodium</keyword>
<keyword evidence="6 8" id="KW-0830">Ubiquinone</keyword>
<feature type="domain" description="NqrA second alpha/beta" evidence="11">
    <location>
        <begin position="170"/>
        <end position="312"/>
    </location>
</feature>
<keyword evidence="3 8" id="KW-0520">NAD</keyword>
<evidence type="ECO:0000256" key="3">
    <source>
        <dbReference type="ARBA" id="ARBA00023027"/>
    </source>
</evidence>
<keyword evidence="5 8" id="KW-0406">Ion transport</keyword>
<evidence type="ECO:0000256" key="2">
    <source>
        <dbReference type="ARBA" id="ARBA00022967"/>
    </source>
</evidence>
<keyword evidence="12" id="KW-0560">Oxidoreductase</keyword>
<dbReference type="PANTHER" id="PTHR37839">
    <property type="entry name" value="NA(+)-TRANSLOCATING NADH-QUINONE REDUCTASE SUBUNIT A"/>
    <property type="match status" value="1"/>
</dbReference>
<evidence type="ECO:0000256" key="1">
    <source>
        <dbReference type="ARBA" id="ARBA00022448"/>
    </source>
</evidence>
<sequence length="505" mass="55981">MRKKINTITHLVVIVLVNERNCGNLSVIPFVFALYSRSFLLLLRQINETIILYKRMANVIKLRKGLDINLKGKAYQEFMSVKEPGFYALVPDDFTGITPKVVVKEQEYVMAGGPLFIDKNHPELKFVSPVSGVVTSVERGARRKVLNIVVEAAAEQDYEEFGKKDVNALNGESVKAALLEAGMFAFIRQRPYDVIADPTMYPKAIFVSAFDSNPLAPDFEFALKGEEANFQTGLDALSKMAKTYLSISVKQKAAALTQAKNVTITAFDGPNPAGNVGVQINHISPVVKGETVWTIGAEAVIFIGRLFNTGRVDMTRKVAVTGSEVLKPAYCKLKVGALLTNVFSGNVTTGRDLRYISGNVLTGKKVNPNGFLGAFDSQLTVIPEGDDIHEMLGWIMPRFNQFSVNHSYFSWLLGNNKEYVLDARIKGGERHMIMSNEYDKVFPMDIFPEYLVKAIIAGDIDRMEALGIYEVAPEDFALCEFVCSSKVEVQRIVRAGLDMLRAEMA</sequence>
<dbReference type="GO" id="GO:0016655">
    <property type="term" value="F:oxidoreductase activity, acting on NAD(P)H, quinone or similar compound as acceptor"/>
    <property type="evidence" value="ECO:0007669"/>
    <property type="project" value="UniProtKB-UniRule"/>
</dbReference>
<evidence type="ECO:0000313" key="13">
    <source>
        <dbReference type="Proteomes" id="UP000004596"/>
    </source>
</evidence>
<evidence type="ECO:0000259" key="11">
    <source>
        <dbReference type="Pfam" id="PF24836"/>
    </source>
</evidence>
<dbReference type="InterPro" id="IPR056147">
    <property type="entry name" value="NQRA_N"/>
</dbReference>
<reference evidence="12 13" key="2">
    <citation type="submission" date="2008-04" db="EMBL/GenBank/DDBJ databases">
        <authorList>
            <person name="Fulton L."/>
            <person name="Clifton S."/>
            <person name="Fulton B."/>
            <person name="Xu J."/>
            <person name="Minx P."/>
            <person name="Pepin K.H."/>
            <person name="Johnson M."/>
            <person name="Thiruvilangam P."/>
            <person name="Bhonagiri V."/>
            <person name="Nash W.E."/>
            <person name="Mardis E.R."/>
            <person name="Wilson R.K."/>
        </authorList>
    </citation>
    <scope>NUCLEOTIDE SEQUENCE [LARGE SCALE GENOMIC DNA]</scope>
    <source>
        <strain evidence="12 13">DSM 17393</strain>
    </source>
</reference>
<dbReference type="Proteomes" id="UP000004596">
    <property type="component" value="Unassembled WGS sequence"/>
</dbReference>
<dbReference type="InterPro" id="IPR008703">
    <property type="entry name" value="NqrA"/>
</dbReference>
<comment type="catalytic activity">
    <reaction evidence="8">
        <text>a ubiquinone + n Na(+)(in) + NADH + H(+) = a ubiquinol + n Na(+)(out) + NAD(+)</text>
        <dbReference type="Rhea" id="RHEA:47748"/>
        <dbReference type="Rhea" id="RHEA-COMP:9565"/>
        <dbReference type="Rhea" id="RHEA-COMP:9566"/>
        <dbReference type="ChEBI" id="CHEBI:15378"/>
        <dbReference type="ChEBI" id="CHEBI:16389"/>
        <dbReference type="ChEBI" id="CHEBI:17976"/>
        <dbReference type="ChEBI" id="CHEBI:29101"/>
        <dbReference type="ChEBI" id="CHEBI:57540"/>
        <dbReference type="ChEBI" id="CHEBI:57945"/>
        <dbReference type="EC" id="7.2.1.1"/>
    </reaction>
</comment>
<comment type="function">
    <text evidence="8">NQR complex catalyzes the reduction of ubiquinone-1 to ubiquinol by two successive reactions, coupled with the transport of Na(+) ions from the cytoplasm to the periplasm. NqrA to NqrE are probably involved in the second step, the conversion of ubisemiquinone to ubiquinol.</text>
</comment>
<gene>
    <name evidence="8 12" type="primary">nqrA</name>
    <name evidence="12" type="ORF">BACINT_02568</name>
</gene>
<comment type="similarity">
    <text evidence="8">Belongs to the NqrA family.</text>
</comment>
<dbReference type="NCBIfam" id="TIGR01936">
    <property type="entry name" value="nqrA"/>
    <property type="match status" value="1"/>
</dbReference>
<accession>B3CF06</accession>
<dbReference type="Pfam" id="PF24836">
    <property type="entry name" value="NQRA_2nd"/>
    <property type="match status" value="1"/>
</dbReference>
<dbReference type="AlphaFoldDB" id="B3CF06"/>
<dbReference type="EMBL" id="ABJL02000008">
    <property type="protein sequence ID" value="EDV03447.1"/>
    <property type="molecule type" value="Genomic_DNA"/>
</dbReference>
<proteinExistence type="inferred from homology"/>
<feature type="domain" description="Na(+)-translocating NADH-quinone reductase subunit A C-terminal" evidence="10">
    <location>
        <begin position="318"/>
        <end position="366"/>
    </location>
</feature>
<dbReference type="EC" id="7.2.1.1" evidence="8"/>
<evidence type="ECO:0000256" key="7">
    <source>
        <dbReference type="ARBA" id="ARBA00023201"/>
    </source>
</evidence>
<evidence type="ECO:0000259" key="10">
    <source>
        <dbReference type="Pfam" id="PF11973"/>
    </source>
</evidence>
<dbReference type="GO" id="GO:0006814">
    <property type="term" value="P:sodium ion transport"/>
    <property type="evidence" value="ECO:0007669"/>
    <property type="project" value="UniProtKB-UniRule"/>
</dbReference>
<evidence type="ECO:0000256" key="6">
    <source>
        <dbReference type="ARBA" id="ARBA00023075"/>
    </source>
</evidence>
<dbReference type="Pfam" id="PF05896">
    <property type="entry name" value="NQRA_N"/>
    <property type="match status" value="1"/>
</dbReference>
<evidence type="ECO:0000256" key="5">
    <source>
        <dbReference type="ARBA" id="ARBA00023065"/>
    </source>
</evidence>
<evidence type="ECO:0000313" key="12">
    <source>
        <dbReference type="EMBL" id="EDV03447.1"/>
    </source>
</evidence>